<reference evidence="1 3" key="1">
    <citation type="submission" date="2017-02" db="EMBL/GenBank/DDBJ databases">
        <title>zhang.</title>
        <authorList>
            <person name="Zhang H."/>
        </authorList>
    </citation>
    <scope>NUCLEOTIDE SEQUENCE [LARGE SCALE GENOMIC DNA]</scope>
    <source>
        <strain evidence="1 3">RZS01</strain>
        <plasmid evidence="3">pkna01</plasmid>
        <plasmid evidence="1">pKNA01</plasmid>
    </source>
</reference>
<evidence type="ECO:0000313" key="1">
    <source>
        <dbReference type="EMBL" id="AQU89219.1"/>
    </source>
</evidence>
<evidence type="ECO:0000313" key="4">
    <source>
        <dbReference type="Proteomes" id="UP000247512"/>
    </source>
</evidence>
<geneLocation type="plasmid" evidence="1">
    <name>pKNA01</name>
</geneLocation>
<dbReference type="Proteomes" id="UP000247512">
    <property type="component" value="Unassembled WGS sequence"/>
</dbReference>
<proteinExistence type="predicted"/>
<reference evidence="2 4" key="2">
    <citation type="submission" date="2017-06" db="EMBL/GenBank/DDBJ databases">
        <title>A draft genome sequence of Komagataeibacter nataicola LMG 1536.</title>
        <authorList>
            <person name="Skraban J."/>
            <person name="Cleenwerck I."/>
            <person name="Vandamme P."/>
            <person name="Trcek J."/>
        </authorList>
    </citation>
    <scope>NUCLEOTIDE SEQUENCE [LARGE SCALE GENOMIC DNA]</scope>
    <source>
        <strain evidence="2 4">LMG 1536</strain>
    </source>
</reference>
<gene>
    <name evidence="1" type="ORF">B0W47_16695</name>
    <name evidence="2" type="ORF">CDI09_08955</name>
</gene>
<keyword evidence="1" id="KW-0614">Plasmid</keyword>
<evidence type="ECO:0000313" key="2">
    <source>
        <dbReference type="EMBL" id="PYD66266.1"/>
    </source>
</evidence>
<evidence type="ECO:0000313" key="3">
    <source>
        <dbReference type="Proteomes" id="UP000189683"/>
    </source>
</evidence>
<geneLocation type="plasmid" evidence="3">
    <name>pkna01</name>
</geneLocation>
<name>A0A9N7H2I6_9PROT</name>
<accession>A0A9N7H2I6</accession>
<dbReference type="AlphaFoldDB" id="A0A9N7H2I6"/>
<sequence>MERAKQHMLLNVKDIFNPISVSRASVISALNVRHRLMDMLDIVKAEPGLNKRLYPYIAEYAFTLFKASVLLKMDFEPSFVGLSEDKFTELCVFHIAQDVNDEIFFDVANGHEKLPEHHRLILFRDKTLVYGMKGLEDGYVFTVGFNKERGPLWSKKTFNSIPHAQLYMTSILKDRSGSANDFRNAVRDQMHYQDSRRFWLRSLNDVANRKNAVDRFFLIQNEYKCSTYGTGKDWLEAGRDLLASYILDEAYNTNRLIKHLLSSSSFVPENCYVSDIITGSHHFFTETGNAFGLERVEEMKKREANELKIIKKKVRAS</sequence>
<keyword evidence="4" id="KW-1185">Reference proteome</keyword>
<dbReference type="EMBL" id="CP019876">
    <property type="protein sequence ID" value="AQU89219.1"/>
    <property type="molecule type" value="Genomic_DNA"/>
</dbReference>
<dbReference type="EMBL" id="NIRT01000013">
    <property type="protein sequence ID" value="PYD66266.1"/>
    <property type="molecule type" value="Genomic_DNA"/>
</dbReference>
<dbReference type="Proteomes" id="UP000189683">
    <property type="component" value="Plasmid pKNA01"/>
</dbReference>
<organism evidence="1 3">
    <name type="scientific">Komagataeibacter nataicola</name>
    <dbReference type="NCBI Taxonomy" id="265960"/>
    <lineage>
        <taxon>Bacteria</taxon>
        <taxon>Pseudomonadati</taxon>
        <taxon>Pseudomonadota</taxon>
        <taxon>Alphaproteobacteria</taxon>
        <taxon>Acetobacterales</taxon>
        <taxon>Acetobacteraceae</taxon>
        <taxon>Komagataeibacter</taxon>
    </lineage>
</organism>
<dbReference type="KEGG" id="kna:B0W47_16695"/>
<protein>
    <submittedName>
        <fullName evidence="1">Uncharacterized protein</fullName>
    </submittedName>
</protein>